<evidence type="ECO:0000313" key="7">
    <source>
        <dbReference type="EMBL" id="KAH9528640.1"/>
    </source>
</evidence>
<keyword evidence="2 4" id="KW-0863">Zinc-finger</keyword>
<dbReference type="PANTHER" id="PTHR45931:SF3">
    <property type="entry name" value="RING ZINC FINGER-CONTAINING PROTEIN"/>
    <property type="match status" value="1"/>
</dbReference>
<dbReference type="EMBL" id="SDOV01000010">
    <property type="protein sequence ID" value="KAH7636553.1"/>
    <property type="molecule type" value="Genomic_DNA"/>
</dbReference>
<accession>A0A922LDC5</accession>
<gene>
    <name evidence="7" type="ORF">DERF_002562</name>
    <name evidence="6" type="ORF">HUG17_10523</name>
</gene>
<keyword evidence="8" id="KW-1185">Reference proteome</keyword>
<dbReference type="Proteomes" id="UP000790347">
    <property type="component" value="Unassembled WGS sequence"/>
</dbReference>
<dbReference type="GO" id="GO:0006511">
    <property type="term" value="P:ubiquitin-dependent protein catabolic process"/>
    <property type="evidence" value="ECO:0007669"/>
    <property type="project" value="TreeGrafter"/>
</dbReference>
<reference evidence="6" key="3">
    <citation type="journal article" date="2021" name="World Allergy Organ. J.">
        <title>Chromosome-level assembly of Dermatophagoides farinae genome and transcriptome reveals two novel allergens Der f 37 and Der f 39.</title>
        <authorList>
            <person name="Chen J."/>
            <person name="Cai Z."/>
            <person name="Fan D."/>
            <person name="Hu J."/>
            <person name="Hou Y."/>
            <person name="He Y."/>
            <person name="Zhang Z."/>
            <person name="Zhao Z."/>
            <person name="Gao P."/>
            <person name="Hu W."/>
            <person name="Sun J."/>
            <person name="Li J."/>
            <person name="Ji K."/>
        </authorList>
    </citation>
    <scope>NUCLEOTIDE SEQUENCE</scope>
    <source>
        <strain evidence="6">JKM2019</strain>
    </source>
</reference>
<dbReference type="PANTHER" id="PTHR45931">
    <property type="entry name" value="SI:CH211-59O9.10"/>
    <property type="match status" value="1"/>
</dbReference>
<reference evidence="7" key="1">
    <citation type="submission" date="2013-05" db="EMBL/GenBank/DDBJ databases">
        <authorList>
            <person name="Yim A.K.Y."/>
            <person name="Chan T.F."/>
            <person name="Ji K.M."/>
            <person name="Liu X.Y."/>
            <person name="Zhou J.W."/>
            <person name="Li R.Q."/>
            <person name="Yang K.Y."/>
            <person name="Li J."/>
            <person name="Li M."/>
            <person name="Law P.T.W."/>
            <person name="Wu Y.L."/>
            <person name="Cai Z.L."/>
            <person name="Qin H."/>
            <person name="Bao Y."/>
            <person name="Leung R.K.K."/>
            <person name="Ng P.K.S."/>
            <person name="Zou J."/>
            <person name="Zhong X.J."/>
            <person name="Ran P.X."/>
            <person name="Zhong N.S."/>
            <person name="Liu Z.G."/>
            <person name="Tsui S.K.W."/>
        </authorList>
    </citation>
    <scope>NUCLEOTIDE SEQUENCE</scope>
    <source>
        <strain evidence="7">Derf</strain>
        <tissue evidence="7">Whole organism</tissue>
    </source>
</reference>
<dbReference type="Pfam" id="PF13639">
    <property type="entry name" value="zf-RING_2"/>
    <property type="match status" value="1"/>
</dbReference>
<dbReference type="Gene3D" id="3.30.40.10">
    <property type="entry name" value="Zinc/RING finger domain, C3HC4 (zinc finger)"/>
    <property type="match status" value="1"/>
</dbReference>
<evidence type="ECO:0000256" key="2">
    <source>
        <dbReference type="ARBA" id="ARBA00022771"/>
    </source>
</evidence>
<feature type="domain" description="RING-type" evidence="5">
    <location>
        <begin position="9"/>
        <end position="34"/>
    </location>
</feature>
<dbReference type="GO" id="GO:0005634">
    <property type="term" value="C:nucleus"/>
    <property type="evidence" value="ECO:0007669"/>
    <property type="project" value="TreeGrafter"/>
</dbReference>
<name>A0A922LDC5_DERFA</name>
<evidence type="ECO:0000256" key="1">
    <source>
        <dbReference type="ARBA" id="ARBA00022723"/>
    </source>
</evidence>
<dbReference type="GO" id="GO:0061630">
    <property type="term" value="F:ubiquitin protein ligase activity"/>
    <property type="evidence" value="ECO:0007669"/>
    <property type="project" value="TreeGrafter"/>
</dbReference>
<dbReference type="PROSITE" id="PS50089">
    <property type="entry name" value="ZF_RING_2"/>
    <property type="match status" value="1"/>
</dbReference>
<keyword evidence="1" id="KW-0479">Metal-binding</keyword>
<dbReference type="InterPro" id="IPR001841">
    <property type="entry name" value="Znf_RING"/>
</dbReference>
<dbReference type="AlphaFoldDB" id="A0A922LDC5"/>
<evidence type="ECO:0000313" key="6">
    <source>
        <dbReference type="EMBL" id="KAH7636553.1"/>
    </source>
</evidence>
<sequence>MVLLLWRRLPCLHVFHIKCIDKWLKQNKKCPICRISIAIDYEKIFSLLNSGISIEQCLNQQESSLGSNIASFLQDFTDLQQLVYD</sequence>
<dbReference type="SUPFAM" id="SSF57850">
    <property type="entry name" value="RING/U-box"/>
    <property type="match status" value="1"/>
</dbReference>
<organism evidence="7 8">
    <name type="scientific">Dermatophagoides farinae</name>
    <name type="common">American house dust mite</name>
    <dbReference type="NCBI Taxonomy" id="6954"/>
    <lineage>
        <taxon>Eukaryota</taxon>
        <taxon>Metazoa</taxon>
        <taxon>Ecdysozoa</taxon>
        <taxon>Arthropoda</taxon>
        <taxon>Chelicerata</taxon>
        <taxon>Arachnida</taxon>
        <taxon>Acari</taxon>
        <taxon>Acariformes</taxon>
        <taxon>Sarcoptiformes</taxon>
        <taxon>Astigmata</taxon>
        <taxon>Psoroptidia</taxon>
        <taxon>Analgoidea</taxon>
        <taxon>Pyroglyphidae</taxon>
        <taxon>Dermatophagoidinae</taxon>
        <taxon>Dermatophagoides</taxon>
    </lineage>
</organism>
<comment type="caution">
    <text evidence="7">The sequence shown here is derived from an EMBL/GenBank/DDBJ whole genome shotgun (WGS) entry which is preliminary data.</text>
</comment>
<keyword evidence="3" id="KW-0862">Zinc</keyword>
<dbReference type="Proteomes" id="UP000828236">
    <property type="component" value="Unassembled WGS sequence"/>
</dbReference>
<protein>
    <submittedName>
        <fullName evidence="6">E3 ubiquitin-protein ligase arkadia-like protein</fullName>
    </submittedName>
</protein>
<proteinExistence type="predicted"/>
<evidence type="ECO:0000256" key="3">
    <source>
        <dbReference type="ARBA" id="ARBA00022833"/>
    </source>
</evidence>
<evidence type="ECO:0000256" key="4">
    <source>
        <dbReference type="PROSITE-ProRule" id="PRU00175"/>
    </source>
</evidence>
<evidence type="ECO:0000313" key="8">
    <source>
        <dbReference type="Proteomes" id="UP000790347"/>
    </source>
</evidence>
<dbReference type="InterPro" id="IPR013083">
    <property type="entry name" value="Znf_RING/FYVE/PHD"/>
</dbReference>
<dbReference type="EMBL" id="ASGP02000001">
    <property type="protein sequence ID" value="KAH9528640.1"/>
    <property type="molecule type" value="Genomic_DNA"/>
</dbReference>
<reference evidence="6" key="2">
    <citation type="submission" date="2020-06" db="EMBL/GenBank/DDBJ databases">
        <authorList>
            <person name="Ji K."/>
            <person name="Li J."/>
        </authorList>
    </citation>
    <scope>NUCLEOTIDE SEQUENCE</scope>
    <source>
        <strain evidence="6">JKM2019</strain>
        <tissue evidence="6">Whole body</tissue>
    </source>
</reference>
<dbReference type="GO" id="GO:0008270">
    <property type="term" value="F:zinc ion binding"/>
    <property type="evidence" value="ECO:0007669"/>
    <property type="project" value="UniProtKB-KW"/>
</dbReference>
<reference evidence="7" key="4">
    <citation type="journal article" date="2022" name="Res Sq">
        <title>Comparative Genomics Reveals Insights into the Divergent Evolution of Astigmatic Mites and Household Pest Adaptations.</title>
        <authorList>
            <person name="Xiong Q."/>
            <person name="Wan A.T.-Y."/>
            <person name="Liu X.-Y."/>
            <person name="Fung C.S.-H."/>
            <person name="Xiao X."/>
            <person name="Malainual N."/>
            <person name="Hou J."/>
            <person name="Wang L."/>
            <person name="Wang M."/>
            <person name="Yang K."/>
            <person name="Cui Y."/>
            <person name="Leung E."/>
            <person name="Nong W."/>
            <person name="Shin S.-K."/>
            <person name="Au S."/>
            <person name="Jeong K.Y."/>
            <person name="Chew F.T."/>
            <person name="Hui J."/>
            <person name="Leung T.F."/>
            <person name="Tungtrongchitr A."/>
            <person name="Zhong N."/>
            <person name="Liu Z."/>
            <person name="Tsui S."/>
        </authorList>
    </citation>
    <scope>NUCLEOTIDE SEQUENCE</scope>
    <source>
        <strain evidence="7">Derf</strain>
        <tissue evidence="7">Whole organism</tissue>
    </source>
</reference>
<evidence type="ECO:0000259" key="5">
    <source>
        <dbReference type="PROSITE" id="PS50089"/>
    </source>
</evidence>
<dbReference type="InterPro" id="IPR051834">
    <property type="entry name" value="RING_finger_E3_ligase"/>
</dbReference>